<evidence type="ECO:0000256" key="1">
    <source>
        <dbReference type="SAM" id="Coils"/>
    </source>
</evidence>
<feature type="region of interest" description="Disordered" evidence="2">
    <location>
        <begin position="530"/>
        <end position="596"/>
    </location>
</feature>
<evidence type="ECO:0000313" key="3">
    <source>
        <dbReference type="EMBL" id="CZR67203.1"/>
    </source>
</evidence>
<feature type="coiled-coil region" evidence="1">
    <location>
        <begin position="344"/>
        <end position="410"/>
    </location>
</feature>
<evidence type="ECO:0000313" key="4">
    <source>
        <dbReference type="Proteomes" id="UP000184330"/>
    </source>
</evidence>
<protein>
    <submittedName>
        <fullName evidence="3">Uncharacterized protein</fullName>
    </submittedName>
</protein>
<feature type="compositionally biased region" description="Basic residues" evidence="2">
    <location>
        <begin position="1"/>
        <end position="10"/>
    </location>
</feature>
<dbReference type="STRING" id="576137.A0A1L7XQ89"/>
<feature type="region of interest" description="Disordered" evidence="2">
    <location>
        <begin position="291"/>
        <end position="328"/>
    </location>
</feature>
<keyword evidence="1" id="KW-0175">Coiled coil</keyword>
<organism evidence="3 4">
    <name type="scientific">Phialocephala subalpina</name>
    <dbReference type="NCBI Taxonomy" id="576137"/>
    <lineage>
        <taxon>Eukaryota</taxon>
        <taxon>Fungi</taxon>
        <taxon>Dikarya</taxon>
        <taxon>Ascomycota</taxon>
        <taxon>Pezizomycotina</taxon>
        <taxon>Leotiomycetes</taxon>
        <taxon>Helotiales</taxon>
        <taxon>Mollisiaceae</taxon>
        <taxon>Phialocephala</taxon>
        <taxon>Phialocephala fortinii species complex</taxon>
    </lineage>
</organism>
<name>A0A1L7XQ89_9HELO</name>
<evidence type="ECO:0000256" key="2">
    <source>
        <dbReference type="SAM" id="MobiDB-lite"/>
    </source>
</evidence>
<feature type="compositionally biased region" description="Polar residues" evidence="2">
    <location>
        <begin position="110"/>
        <end position="124"/>
    </location>
</feature>
<dbReference type="AlphaFoldDB" id="A0A1L7XQ89"/>
<dbReference type="EMBL" id="FJOG01000042">
    <property type="protein sequence ID" value="CZR67203.1"/>
    <property type="molecule type" value="Genomic_DNA"/>
</dbReference>
<feature type="compositionally biased region" description="Polar residues" evidence="2">
    <location>
        <begin position="14"/>
        <end position="33"/>
    </location>
</feature>
<keyword evidence="4" id="KW-1185">Reference proteome</keyword>
<feature type="region of interest" description="Disordered" evidence="2">
    <location>
        <begin position="1"/>
        <end position="142"/>
    </location>
</feature>
<feature type="compositionally biased region" description="Basic and acidic residues" evidence="2">
    <location>
        <begin position="548"/>
        <end position="565"/>
    </location>
</feature>
<dbReference type="OrthoDB" id="3553547at2759"/>
<dbReference type="Proteomes" id="UP000184330">
    <property type="component" value="Unassembled WGS sequence"/>
</dbReference>
<reference evidence="3 4" key="1">
    <citation type="submission" date="2016-03" db="EMBL/GenBank/DDBJ databases">
        <authorList>
            <person name="Ploux O."/>
        </authorList>
    </citation>
    <scope>NUCLEOTIDE SEQUENCE [LARGE SCALE GENOMIC DNA]</scope>
    <source>
        <strain evidence="3 4">UAMH 11012</strain>
    </source>
</reference>
<gene>
    <name evidence="3" type="ORF">PAC_17102</name>
</gene>
<feature type="coiled-coil region" evidence="1">
    <location>
        <begin position="251"/>
        <end position="285"/>
    </location>
</feature>
<feature type="compositionally biased region" description="Acidic residues" evidence="2">
    <location>
        <begin position="318"/>
        <end position="327"/>
    </location>
</feature>
<accession>A0A1L7XQ89</accession>
<proteinExistence type="predicted"/>
<sequence length="609" mass="68757">MSLRSSHRRGSQVLECTSEASHPTGSERNTYMSKQDERLTLRLLSPKDAPSEGRRALASRNGGRRTGGAVATRRKDTEQTSEPLPSPATRKHEKHTPERISDGNLPKSPDTGQTRPTSPQSYASTPKDVSRPVMGLPNMPPPRWELATPSQALVTLSDTTLGLSPGLETQKFESRPEWQEIQKLRADVWNLRSQIHQMRASLRVKQEVKSAADDILFRRITYMTARGLNLTDSSSSPFPGQKSLMQLMDDCQEARNEYGPLEDDCNRLEDRVSQQEFRLARLEDHFFAKLKESQSQPSRPPPPSLLNVEHSASSSIASDDDDDDFEPSEYHPLVNDYLSKLGDLDLMQERLDEFRDEKAALEAEKQSRHRFGLTLDADDQEWLDDAETEHAEIIGKIHSLEKELEILKRKCLSKNLIDEDGEPTSFQSQEESYFVEEDMDPRDHNSEYVKYPLLLPQPGRKHGRQFESRPDVASETATTRINEWLLNKLRISPLDVNLLASTFETQYRRTPKDWQFRVLKVWYEDGTAGSITSPGPVPAASHSSMSTKHPDETSHSSDLSQEHMRGSIHVLLSSSSRPASEVSDDTERAFGTSKLQTLTSLRGMPWGGT</sequence>